<dbReference type="FunFam" id="1.10.420.10:FF:000004">
    <property type="entry name" value="Catalase-peroxidase"/>
    <property type="match status" value="1"/>
</dbReference>
<evidence type="ECO:0000259" key="10">
    <source>
        <dbReference type="Pfam" id="PF00141"/>
    </source>
</evidence>
<dbReference type="PANTHER" id="PTHR30555:SF0">
    <property type="entry name" value="CATALASE-PEROXIDASE"/>
    <property type="match status" value="1"/>
</dbReference>
<dbReference type="Gene3D" id="1.10.420.10">
    <property type="entry name" value="Peroxidase, domain 2"/>
    <property type="match status" value="2"/>
</dbReference>
<feature type="domain" description="Plant heme peroxidase family profile" evidence="10">
    <location>
        <begin position="34"/>
        <end position="338"/>
    </location>
</feature>
<dbReference type="AlphaFoldDB" id="A0A256J9Z1"/>
<keyword evidence="7" id="KW-0376">Hydrogen peroxide</keyword>
<dbReference type="Pfam" id="PF00141">
    <property type="entry name" value="peroxidase"/>
    <property type="match status" value="1"/>
</dbReference>
<dbReference type="SUPFAM" id="SSF48113">
    <property type="entry name" value="Heme-dependent peroxidases"/>
    <property type="match status" value="2"/>
</dbReference>
<evidence type="ECO:0000256" key="7">
    <source>
        <dbReference type="ARBA" id="ARBA00023324"/>
    </source>
</evidence>
<evidence type="ECO:0000256" key="3">
    <source>
        <dbReference type="ARBA" id="ARBA00022617"/>
    </source>
</evidence>
<evidence type="ECO:0000256" key="2">
    <source>
        <dbReference type="ARBA" id="ARBA00022559"/>
    </source>
</evidence>
<evidence type="ECO:0000256" key="8">
    <source>
        <dbReference type="ARBA" id="ARBA00049145"/>
    </source>
</evidence>
<dbReference type="Gene3D" id="1.10.520.10">
    <property type="match status" value="2"/>
</dbReference>
<comment type="catalytic activity">
    <reaction evidence="8">
        <text>2 H2O2 = O2 + 2 H2O</text>
        <dbReference type="Rhea" id="RHEA:20309"/>
        <dbReference type="ChEBI" id="CHEBI:15377"/>
        <dbReference type="ChEBI" id="CHEBI:15379"/>
        <dbReference type="ChEBI" id="CHEBI:16240"/>
        <dbReference type="EC" id="1.11.1.21"/>
    </reaction>
</comment>
<evidence type="ECO:0000256" key="9">
    <source>
        <dbReference type="ARBA" id="ARBA00051651"/>
    </source>
</evidence>
<organism evidence="11 12">
    <name type="scientific">Halorubrum ezzemoulense</name>
    <name type="common">Halorubrum chaoviator</name>
    <dbReference type="NCBI Taxonomy" id="337243"/>
    <lineage>
        <taxon>Archaea</taxon>
        <taxon>Methanobacteriati</taxon>
        <taxon>Methanobacteriota</taxon>
        <taxon>Stenosarchaea group</taxon>
        <taxon>Halobacteria</taxon>
        <taxon>Halobacteriales</taxon>
        <taxon>Haloferacaceae</taxon>
        <taxon>Halorubrum</taxon>
    </lineage>
</organism>
<dbReference type="GO" id="GO:0042744">
    <property type="term" value="P:hydrogen peroxide catabolic process"/>
    <property type="evidence" value="ECO:0007669"/>
    <property type="project" value="UniProtKB-KW"/>
</dbReference>
<keyword evidence="4" id="KW-0479">Metal-binding</keyword>
<evidence type="ECO:0000256" key="6">
    <source>
        <dbReference type="ARBA" id="ARBA00023004"/>
    </source>
</evidence>
<keyword evidence="2" id="KW-0575">Peroxidase</keyword>
<comment type="catalytic activity">
    <reaction evidence="9">
        <text>H2O2 + AH2 = A + 2 H2O</text>
        <dbReference type="Rhea" id="RHEA:30275"/>
        <dbReference type="ChEBI" id="CHEBI:13193"/>
        <dbReference type="ChEBI" id="CHEBI:15377"/>
        <dbReference type="ChEBI" id="CHEBI:16240"/>
        <dbReference type="ChEBI" id="CHEBI:17499"/>
        <dbReference type="EC" id="1.11.1.21"/>
    </reaction>
</comment>
<accession>A0A256J9Z1</accession>
<evidence type="ECO:0000256" key="4">
    <source>
        <dbReference type="ARBA" id="ARBA00022723"/>
    </source>
</evidence>
<dbReference type="GO" id="GO:0004096">
    <property type="term" value="F:catalase activity"/>
    <property type="evidence" value="ECO:0007669"/>
    <property type="project" value="InterPro"/>
</dbReference>
<dbReference type="PANTHER" id="PTHR30555">
    <property type="entry name" value="HYDROPEROXIDASE I, BIFUNCTIONAL CATALASE-PEROXIDASE"/>
    <property type="match status" value="1"/>
</dbReference>
<evidence type="ECO:0000256" key="5">
    <source>
        <dbReference type="ARBA" id="ARBA00023002"/>
    </source>
</evidence>
<sequence>MMLTTDVALKHDDDFRAVLEEFRDDPEEFQETFAKAWYKLIHRDMGPPERFLGPEVPEETMIWQDPLPEADYEAIGDAEVAELTDALLESGLSTGELVKTAWAAASTYRDSDKRGGANGARIRLEPQRSWEANEPEALADVLSTLEEIQTEFNESRDDDVRVSLADLIVLGGTAAVERAAADAGYDVEVPFEPGRVDATAEQTDVDSFEALEPEADGFRNYLGDADEPVEDLMVDKADLLNLTASEMTVLAGGLRALGATYGDSDRGVFTDEPGALTNDFFANLLDMEYEWDAVTEDEDVYEIRDRNTGEVAWEATRADLIFGSNARLRTIADVYASDEEKFVEDFAATWSEIMKLDRFDLE</sequence>
<dbReference type="EMBL" id="NHPA01000077">
    <property type="protein sequence ID" value="OYR65580.1"/>
    <property type="molecule type" value="Genomic_DNA"/>
</dbReference>
<keyword evidence="3" id="KW-0349">Heme</keyword>
<proteinExistence type="predicted"/>
<dbReference type="GO" id="GO:0046872">
    <property type="term" value="F:metal ion binding"/>
    <property type="evidence" value="ECO:0007669"/>
    <property type="project" value="UniProtKB-KW"/>
</dbReference>
<dbReference type="Proteomes" id="UP000215607">
    <property type="component" value="Unassembled WGS sequence"/>
</dbReference>
<dbReference type="GO" id="GO:0070301">
    <property type="term" value="P:cellular response to hydrogen peroxide"/>
    <property type="evidence" value="ECO:0007669"/>
    <property type="project" value="TreeGrafter"/>
</dbReference>
<dbReference type="InterPro" id="IPR002016">
    <property type="entry name" value="Haem_peroxidase"/>
</dbReference>
<keyword evidence="5" id="KW-0560">Oxidoreductase</keyword>
<evidence type="ECO:0000313" key="11">
    <source>
        <dbReference type="EMBL" id="OYR65580.1"/>
    </source>
</evidence>
<evidence type="ECO:0000313" key="12">
    <source>
        <dbReference type="Proteomes" id="UP000215607"/>
    </source>
</evidence>
<reference evidence="11 12" key="1">
    <citation type="journal article" date="2014" name="Front. Microbiol.">
        <title>Population and genomic analysis of the genus Halorubrum.</title>
        <authorList>
            <person name="Fullmer M.S."/>
            <person name="Soucy S.M."/>
            <person name="Swithers K.S."/>
            <person name="Makkay A.M."/>
            <person name="Wheeler R."/>
            <person name="Ventosa A."/>
            <person name="Gogarten J.P."/>
            <person name="Papke R.T."/>
        </authorList>
    </citation>
    <scope>NUCLEOTIDE SEQUENCE [LARGE SCALE GENOMIC DNA]</scope>
    <source>
        <strain evidence="11 12">Ga2p</strain>
    </source>
</reference>
<protein>
    <recommendedName>
        <fullName evidence="10">Plant heme peroxidase family profile domain-containing protein</fullName>
    </recommendedName>
</protein>
<dbReference type="GO" id="GO:0005829">
    <property type="term" value="C:cytosol"/>
    <property type="evidence" value="ECO:0007669"/>
    <property type="project" value="TreeGrafter"/>
</dbReference>
<comment type="cofactor">
    <cofactor evidence="1">
        <name>heme b</name>
        <dbReference type="ChEBI" id="CHEBI:60344"/>
    </cofactor>
</comment>
<dbReference type="GO" id="GO:0020037">
    <property type="term" value="F:heme binding"/>
    <property type="evidence" value="ECO:0007669"/>
    <property type="project" value="InterPro"/>
</dbReference>
<name>A0A256J9Z1_HALEZ</name>
<comment type="caution">
    <text evidence="11">The sequence shown here is derived from an EMBL/GenBank/DDBJ whole genome shotgun (WGS) entry which is preliminary data.</text>
</comment>
<gene>
    <name evidence="11" type="ORF">DJ79_15000</name>
</gene>
<keyword evidence="6" id="KW-0408">Iron</keyword>
<evidence type="ECO:0000256" key="1">
    <source>
        <dbReference type="ARBA" id="ARBA00001970"/>
    </source>
</evidence>
<dbReference type="InterPro" id="IPR000763">
    <property type="entry name" value="Catalase_peroxidase"/>
</dbReference>
<dbReference type="InterPro" id="IPR010255">
    <property type="entry name" value="Haem_peroxidase_sf"/>
</dbReference>